<reference evidence="2 3" key="1">
    <citation type="submission" date="2017-06" db="EMBL/GenBank/DDBJ databases">
        <authorList>
            <person name="Kim H.J."/>
            <person name="Triplett B.A."/>
        </authorList>
    </citation>
    <scope>NUCLEOTIDE SEQUENCE [LARGE SCALE GENOMIC DNA]</scope>
    <source>
        <strain evidence="2">FRACA_ARgP5</strain>
    </source>
</reference>
<organism evidence="2 3">
    <name type="scientific">Frankia canadensis</name>
    <dbReference type="NCBI Taxonomy" id="1836972"/>
    <lineage>
        <taxon>Bacteria</taxon>
        <taxon>Bacillati</taxon>
        <taxon>Actinomycetota</taxon>
        <taxon>Actinomycetes</taxon>
        <taxon>Frankiales</taxon>
        <taxon>Frankiaceae</taxon>
        <taxon>Frankia</taxon>
    </lineage>
</organism>
<feature type="region of interest" description="Disordered" evidence="1">
    <location>
        <begin position="69"/>
        <end position="223"/>
    </location>
</feature>
<sequence length="330" mass="33797">MTIVTDLMRDREQPAVVYGIVRFAPGGDRQVLDIVITFATAAAADGYAAGQGWADYEVAPARFFVRERPSALDAMPPPTRPAPPGARPSALDTHLPPSPDLARPDPAGSGLGHPDPARSGPGRPGLGRPDPRPVEPDHLTGRRPPGPARWSPATDRPPTGGPALPKQGHRPVSADPAGPPGSAETGETTPTGVAGQGPARPGEPAGRTVAAPDPGVGGPVGPGVTMTAWGTHRWAIALTAGSDPGDALRAVGRLPAGLVFAAAYGDVDVVLVYGGPPGGPPPGTRPTVAEELLDPPPEGALWARWMTSSERDAYRAGRDAALDEVRRALT</sequence>
<protein>
    <submittedName>
        <fullName evidence="2">Uncharacterized protein</fullName>
    </submittedName>
</protein>
<dbReference type="NCBIfam" id="TIGR03917">
    <property type="entry name" value="Frankia_40_dom"/>
    <property type="match status" value="1"/>
</dbReference>
<keyword evidence="3" id="KW-1185">Reference proteome</keyword>
<dbReference type="AlphaFoldDB" id="A0A2I2KYB2"/>
<dbReference type="RefSeq" id="WP_101834087.1">
    <property type="nucleotide sequence ID" value="NZ_FZMO01000445.1"/>
</dbReference>
<name>A0A2I2KYB2_9ACTN</name>
<feature type="compositionally biased region" description="Basic and acidic residues" evidence="1">
    <location>
        <begin position="129"/>
        <end position="140"/>
    </location>
</feature>
<dbReference type="InterPro" id="IPR023817">
    <property type="entry name" value="Frankia_40_dom"/>
</dbReference>
<accession>A0A2I2KYB2</accession>
<dbReference type="OrthoDB" id="3214679at2"/>
<evidence type="ECO:0000256" key="1">
    <source>
        <dbReference type="SAM" id="MobiDB-lite"/>
    </source>
</evidence>
<dbReference type="Proteomes" id="UP000234331">
    <property type="component" value="Unassembled WGS sequence"/>
</dbReference>
<dbReference type="EMBL" id="FZMO01000445">
    <property type="protein sequence ID" value="SNQ50662.1"/>
    <property type="molecule type" value="Genomic_DNA"/>
</dbReference>
<feature type="compositionally biased region" description="Pro residues" evidence="1">
    <location>
        <begin position="75"/>
        <end position="86"/>
    </location>
</feature>
<gene>
    <name evidence="2" type="ORF">FRACA_50050</name>
</gene>
<proteinExistence type="predicted"/>
<evidence type="ECO:0000313" key="3">
    <source>
        <dbReference type="Proteomes" id="UP000234331"/>
    </source>
</evidence>
<evidence type="ECO:0000313" key="2">
    <source>
        <dbReference type="EMBL" id="SNQ50662.1"/>
    </source>
</evidence>